<proteinExistence type="inferred from homology"/>
<evidence type="ECO:0000256" key="13">
    <source>
        <dbReference type="PROSITE-ProRule" id="PRU01023"/>
    </source>
</evidence>
<reference evidence="15 16" key="1">
    <citation type="submission" date="2011-01" db="EMBL/GenBank/DDBJ databases">
        <authorList>
            <person name="Durkin A.S."/>
            <person name="Madupu R."/>
            <person name="Torralba M."/>
            <person name="Gillis M."/>
            <person name="Methe B."/>
            <person name="Sutton G."/>
            <person name="Nelson K.E."/>
        </authorList>
    </citation>
    <scope>NUCLEOTIDE SEQUENCE [LARGE SCALE GENOMIC DNA]</scope>
    <source>
        <strain evidence="15 16">ACS-065-V-Col13</strain>
    </source>
</reference>
<keyword evidence="5" id="KW-0698">rRNA processing</keyword>
<evidence type="ECO:0000256" key="7">
    <source>
        <dbReference type="ARBA" id="ARBA00022679"/>
    </source>
</evidence>
<evidence type="ECO:0000256" key="5">
    <source>
        <dbReference type="ARBA" id="ARBA00022552"/>
    </source>
</evidence>
<evidence type="ECO:0000256" key="4">
    <source>
        <dbReference type="ARBA" id="ARBA00022490"/>
    </source>
</evidence>
<dbReference type="EMBL" id="AEXM01000027">
    <property type="protein sequence ID" value="EGC81863.1"/>
    <property type="molecule type" value="Genomic_DNA"/>
</dbReference>
<accession>F0GWJ2</accession>
<feature type="domain" description="SAM-dependent MTase RsmB/NOP-type" evidence="14">
    <location>
        <begin position="163"/>
        <end position="426"/>
    </location>
</feature>
<evidence type="ECO:0000259" key="14">
    <source>
        <dbReference type="PROSITE" id="PS51686"/>
    </source>
</evidence>
<comment type="caution">
    <text evidence="13">Lacks conserved residue(s) required for the propagation of feature annotation.</text>
</comment>
<dbReference type="PANTHER" id="PTHR22807:SF30">
    <property type="entry name" value="28S RRNA (CYTOSINE(4447)-C(5))-METHYLTRANSFERASE-RELATED"/>
    <property type="match status" value="1"/>
</dbReference>
<dbReference type="InterPro" id="IPR049560">
    <property type="entry name" value="MeTrfase_RsmB-F_NOP2_cat"/>
</dbReference>
<dbReference type="EC" id="2.1.1.176" evidence="3"/>
<keyword evidence="9 13" id="KW-0694">RNA-binding</keyword>
<evidence type="ECO:0000256" key="11">
    <source>
        <dbReference type="ARBA" id="ARBA00031088"/>
    </source>
</evidence>
<dbReference type="eggNOG" id="COG0144">
    <property type="taxonomic scope" value="Bacteria"/>
</dbReference>
<dbReference type="PRINTS" id="PR02008">
    <property type="entry name" value="RCMTFAMILY"/>
</dbReference>
<dbReference type="GO" id="GO:0003723">
    <property type="term" value="F:RNA binding"/>
    <property type="evidence" value="ECO:0007669"/>
    <property type="project" value="UniProtKB-UniRule"/>
</dbReference>
<dbReference type="Gene3D" id="1.10.940.10">
    <property type="entry name" value="NusB-like"/>
    <property type="match status" value="1"/>
</dbReference>
<evidence type="ECO:0000256" key="8">
    <source>
        <dbReference type="ARBA" id="ARBA00022691"/>
    </source>
</evidence>
<dbReference type="InterPro" id="IPR004573">
    <property type="entry name" value="rRNA_ssu_MeTfrase_B"/>
</dbReference>
<sequence>MTDLELIFNSLSNIIYKDKKSNDEINYLSDKASNLSYITKVIYGVLENKIYLDYMIDKLSKVKLRKIHKNVLLILEIGIYNIHFLETKDYATVDKLVDLTKKKNKRSAGFVNAILRNFIRNEKEISKIKISDDLKSLSVRYSMPYDITKYIFDNYGMDYTKEFLRYANKESKLSIRVNTTKINVKSLKKDLESIGYTVKDSNISKNALIVDNPNGLVSTDLFKNGLFTIQQEASMKTVEVLNPRHNSNILDICAAPGTKTTYIAEYTENTGKILANDISFNKLDLIMENINRLGLRNIELTNFDARVYKDEYKEKFDYILVDAPCSGLGVMARKPEIRYNRSLEDIKKLAKLQREIIINAIKYLKVGGVLIYSTCTIGNIENRENFDYIKNMETMEVIPIDGKDYIEFVSFKENTDGFFISKFKKK</sequence>
<dbReference type="InterPro" id="IPR054728">
    <property type="entry name" value="RsmB-like_ferredoxin"/>
</dbReference>
<dbReference type="Pfam" id="PF01029">
    <property type="entry name" value="NusB"/>
    <property type="match status" value="1"/>
</dbReference>
<keyword evidence="8 13" id="KW-0949">S-adenosyl-L-methionine</keyword>
<dbReference type="InterPro" id="IPR035926">
    <property type="entry name" value="NusB-like_sf"/>
</dbReference>
<dbReference type="AlphaFoldDB" id="F0GWJ2"/>
<comment type="caution">
    <text evidence="15">The sequence shown here is derived from an EMBL/GenBank/DDBJ whole genome shotgun (WGS) entry which is preliminary data.</text>
</comment>
<keyword evidence="7 13" id="KW-0808">Transferase</keyword>
<keyword evidence="4" id="KW-0963">Cytoplasm</keyword>
<feature type="binding site" evidence="13">
    <location>
        <position position="277"/>
    </location>
    <ligand>
        <name>S-adenosyl-L-methionine</name>
        <dbReference type="ChEBI" id="CHEBI:59789"/>
    </ligand>
</feature>
<evidence type="ECO:0000313" key="15">
    <source>
        <dbReference type="EMBL" id="EGC81863.1"/>
    </source>
</evidence>
<dbReference type="CDD" id="cd02440">
    <property type="entry name" value="AdoMet_MTases"/>
    <property type="match status" value="1"/>
</dbReference>
<feature type="active site" description="Nucleophile" evidence="13">
    <location>
        <position position="375"/>
    </location>
</feature>
<dbReference type="SUPFAM" id="SSF53335">
    <property type="entry name" value="S-adenosyl-L-methionine-dependent methyltransferases"/>
    <property type="match status" value="1"/>
</dbReference>
<feature type="binding site" evidence="13">
    <location>
        <position position="304"/>
    </location>
    <ligand>
        <name>S-adenosyl-L-methionine</name>
        <dbReference type="ChEBI" id="CHEBI:59789"/>
    </ligand>
</feature>
<gene>
    <name evidence="15" type="ORF">HMPREF9290_0183</name>
</gene>
<dbReference type="Gene3D" id="3.40.50.150">
    <property type="entry name" value="Vaccinia Virus protein VP39"/>
    <property type="match status" value="1"/>
</dbReference>
<evidence type="ECO:0000256" key="3">
    <source>
        <dbReference type="ARBA" id="ARBA00012140"/>
    </source>
</evidence>
<dbReference type="GO" id="GO:0006355">
    <property type="term" value="P:regulation of DNA-templated transcription"/>
    <property type="evidence" value="ECO:0007669"/>
    <property type="project" value="InterPro"/>
</dbReference>
<keyword evidence="16" id="KW-1185">Reference proteome</keyword>
<dbReference type="InterPro" id="IPR001678">
    <property type="entry name" value="MeTrfase_RsmB-F_NOP2_dom"/>
</dbReference>
<dbReference type="GO" id="GO:0005737">
    <property type="term" value="C:cytoplasm"/>
    <property type="evidence" value="ECO:0007669"/>
    <property type="project" value="UniProtKB-SubCell"/>
</dbReference>
<dbReference type="InterPro" id="IPR011023">
    <property type="entry name" value="Nop2p"/>
</dbReference>
<evidence type="ECO:0000256" key="9">
    <source>
        <dbReference type="ARBA" id="ARBA00022884"/>
    </source>
</evidence>
<protein>
    <recommendedName>
        <fullName evidence="3">16S rRNA (cytosine(967)-C(5))-methyltransferase</fullName>
        <ecNumber evidence="3">2.1.1.176</ecNumber>
    </recommendedName>
    <alternativeName>
        <fullName evidence="10">16S rRNA m5C967 methyltransferase</fullName>
    </alternativeName>
    <alternativeName>
        <fullName evidence="11">rRNA (cytosine-C(5)-)-methyltransferase RsmB</fullName>
    </alternativeName>
</protein>
<dbReference type="NCBIfam" id="TIGR00446">
    <property type="entry name" value="nop2p"/>
    <property type="match status" value="1"/>
</dbReference>
<dbReference type="InterPro" id="IPR029063">
    <property type="entry name" value="SAM-dependent_MTases_sf"/>
</dbReference>
<dbReference type="Pfam" id="PF01189">
    <property type="entry name" value="Methyltr_RsmB-F"/>
    <property type="match status" value="1"/>
</dbReference>
<comment type="function">
    <text evidence="1">Specifically methylates the cytosine at position 967 (m5C967) of 16S rRNA.</text>
</comment>
<evidence type="ECO:0000313" key="16">
    <source>
        <dbReference type="Proteomes" id="UP000005286"/>
    </source>
</evidence>
<dbReference type="Gene3D" id="3.30.70.1170">
    <property type="entry name" value="Sun protein, domain 3"/>
    <property type="match status" value="1"/>
</dbReference>
<dbReference type="InterPro" id="IPR006027">
    <property type="entry name" value="NusB_RsmB_TIM44"/>
</dbReference>
<feature type="binding site" evidence="13">
    <location>
        <position position="322"/>
    </location>
    <ligand>
        <name>S-adenosyl-L-methionine</name>
        <dbReference type="ChEBI" id="CHEBI:59789"/>
    </ligand>
</feature>
<comment type="subcellular location">
    <subcellularLocation>
        <location evidence="2">Cytoplasm</location>
    </subcellularLocation>
</comment>
<dbReference type="STRING" id="879305.HMPREF9290_0183"/>
<evidence type="ECO:0000256" key="6">
    <source>
        <dbReference type="ARBA" id="ARBA00022603"/>
    </source>
</evidence>
<comment type="catalytic activity">
    <reaction evidence="12">
        <text>cytidine(967) in 16S rRNA + S-adenosyl-L-methionine = 5-methylcytidine(967) in 16S rRNA + S-adenosyl-L-homocysteine + H(+)</text>
        <dbReference type="Rhea" id="RHEA:42748"/>
        <dbReference type="Rhea" id="RHEA-COMP:10219"/>
        <dbReference type="Rhea" id="RHEA-COMP:10220"/>
        <dbReference type="ChEBI" id="CHEBI:15378"/>
        <dbReference type="ChEBI" id="CHEBI:57856"/>
        <dbReference type="ChEBI" id="CHEBI:59789"/>
        <dbReference type="ChEBI" id="CHEBI:74483"/>
        <dbReference type="ChEBI" id="CHEBI:82748"/>
        <dbReference type="EC" id="2.1.1.176"/>
    </reaction>
</comment>
<name>F0GWJ2_9FIRM</name>
<evidence type="ECO:0000256" key="2">
    <source>
        <dbReference type="ARBA" id="ARBA00004496"/>
    </source>
</evidence>
<dbReference type="NCBIfam" id="NF011494">
    <property type="entry name" value="PRK14902.1"/>
    <property type="match status" value="1"/>
</dbReference>
<dbReference type="NCBIfam" id="TIGR00563">
    <property type="entry name" value="rsmB"/>
    <property type="match status" value="1"/>
</dbReference>
<dbReference type="RefSeq" id="WP_004835157.1">
    <property type="nucleotide sequence ID" value="NZ_AEXM01000027.1"/>
</dbReference>
<dbReference type="PATRIC" id="fig|879305.3.peg.1175"/>
<organism evidence="15 16">
    <name type="scientific">Anaerococcus prevotii ACS-065-V-Col13</name>
    <dbReference type="NCBI Taxonomy" id="879305"/>
    <lineage>
        <taxon>Bacteria</taxon>
        <taxon>Bacillati</taxon>
        <taxon>Bacillota</taxon>
        <taxon>Tissierellia</taxon>
        <taxon>Tissierellales</taxon>
        <taxon>Peptoniphilaceae</taxon>
        <taxon>Anaerococcus</taxon>
    </lineage>
</organism>
<dbReference type="PROSITE" id="PS51686">
    <property type="entry name" value="SAM_MT_RSMB_NOP"/>
    <property type="match status" value="1"/>
</dbReference>
<dbReference type="FunFam" id="3.40.50.150:FF:000022">
    <property type="entry name" value="Ribosomal RNA small subunit methyltransferase B"/>
    <property type="match status" value="1"/>
</dbReference>
<dbReference type="SUPFAM" id="SSF48013">
    <property type="entry name" value="NusB-like"/>
    <property type="match status" value="1"/>
</dbReference>
<evidence type="ECO:0000256" key="1">
    <source>
        <dbReference type="ARBA" id="ARBA00002724"/>
    </source>
</evidence>
<dbReference type="Pfam" id="PF22458">
    <property type="entry name" value="RsmF-B_ferredox"/>
    <property type="match status" value="1"/>
</dbReference>
<comment type="similarity">
    <text evidence="13">Belongs to the class I-like SAM-binding methyltransferase superfamily. RsmB/NOP family.</text>
</comment>
<keyword evidence="6 13" id="KW-0489">Methyltransferase</keyword>
<dbReference type="eggNOG" id="COG0781">
    <property type="taxonomic scope" value="Bacteria"/>
</dbReference>
<dbReference type="InterPro" id="IPR023267">
    <property type="entry name" value="RCMT"/>
</dbReference>
<evidence type="ECO:0000256" key="12">
    <source>
        <dbReference type="ARBA" id="ARBA00047283"/>
    </source>
</evidence>
<dbReference type="GO" id="GO:0008649">
    <property type="term" value="F:rRNA methyltransferase activity"/>
    <property type="evidence" value="ECO:0007669"/>
    <property type="project" value="InterPro"/>
</dbReference>
<dbReference type="PANTHER" id="PTHR22807">
    <property type="entry name" value="NOP2 YEAST -RELATED NOL1/NOP2/FMU SUN DOMAIN-CONTAINING"/>
    <property type="match status" value="1"/>
</dbReference>
<dbReference type="Proteomes" id="UP000005286">
    <property type="component" value="Unassembled WGS sequence"/>
</dbReference>
<evidence type="ECO:0000256" key="10">
    <source>
        <dbReference type="ARBA" id="ARBA00030399"/>
    </source>
</evidence>